<keyword evidence="9" id="KW-1185">Reference proteome</keyword>
<dbReference type="STRING" id="2512241.A0A553I650"/>
<protein>
    <recommendedName>
        <fullName evidence="7">Protein kinase domain-containing protein</fullName>
    </recommendedName>
</protein>
<evidence type="ECO:0000256" key="1">
    <source>
        <dbReference type="ARBA" id="ARBA00022527"/>
    </source>
</evidence>
<dbReference type="PROSITE" id="PS00107">
    <property type="entry name" value="PROTEIN_KINASE_ATP"/>
    <property type="match status" value="1"/>
</dbReference>
<keyword evidence="3 6" id="KW-0547">Nucleotide-binding</keyword>
<dbReference type="Pfam" id="PF00069">
    <property type="entry name" value="Pkinase"/>
    <property type="match status" value="2"/>
</dbReference>
<dbReference type="InterPro" id="IPR017441">
    <property type="entry name" value="Protein_kinase_ATP_BS"/>
</dbReference>
<evidence type="ECO:0000313" key="9">
    <source>
        <dbReference type="Proteomes" id="UP000319160"/>
    </source>
</evidence>
<dbReference type="EMBL" id="VFLP01000014">
    <property type="protein sequence ID" value="TRX95682.1"/>
    <property type="molecule type" value="Genomic_DNA"/>
</dbReference>
<evidence type="ECO:0000256" key="5">
    <source>
        <dbReference type="ARBA" id="ARBA00022840"/>
    </source>
</evidence>
<evidence type="ECO:0000256" key="3">
    <source>
        <dbReference type="ARBA" id="ARBA00022741"/>
    </source>
</evidence>
<reference evidence="9" key="1">
    <citation type="submission" date="2019-06" db="EMBL/GenBank/DDBJ databases">
        <title>Draft genome sequence of the griseofulvin-producing fungus Xylaria cubensis strain G536.</title>
        <authorList>
            <person name="Mead M.E."/>
            <person name="Raja H.A."/>
            <person name="Steenwyk J.L."/>
            <person name="Knowles S.L."/>
            <person name="Oberlies N.H."/>
            <person name="Rokas A."/>
        </authorList>
    </citation>
    <scope>NUCLEOTIDE SEQUENCE [LARGE SCALE GENOMIC DNA]</scope>
    <source>
        <strain evidence="9">G536</strain>
    </source>
</reference>
<dbReference type="Proteomes" id="UP000319160">
    <property type="component" value="Unassembled WGS sequence"/>
</dbReference>
<gene>
    <name evidence="8" type="ORF">FHL15_003236</name>
</gene>
<feature type="binding site" evidence="6">
    <location>
        <position position="79"/>
    </location>
    <ligand>
        <name>ATP</name>
        <dbReference type="ChEBI" id="CHEBI:30616"/>
    </ligand>
</feature>
<sequence>MSTPPTPSSEMPRFEDSRFRPMWTPCESVDSYRPGGFHPVHLGDVLHGRYRVVRKLGYGSSATVWLALDSVSSDYVALKVHAADVDVSNELKIHQHLTENASQDFNSEFVLLLSDSFVIYGPNGKHHCFVTDPMGPSLSAVLNAPHENYDPLNPPTHRFPTPKNKTVLRYILSGLDFLHSNGVVHGDLQAGNLLFSFQSLTGINPDKLQQNEENSQLDPVSRVDGKVDRWAPRYLAVPEPLTQEAIPDEQQIPNSQQIIKLADFGGAFWIGKPPESIVTPVALRAPEIILHGQGSSASDIWSFGCLMYALLTDIPLFQVFDFGRQTDVIDDEHLIELSEVIGPLPAHMRAQWSKYSAYFGPGGERLNARPEDFDESEMGQRLRAIAQKHPENHEPPKASPPLQDEFFRWKPNDVDEGEAKEIVALLKEILRYDPQTRPSAATLLTHPWFST</sequence>
<dbReference type="PANTHER" id="PTHR45646">
    <property type="entry name" value="SERINE/THREONINE-PROTEIN KINASE DOA-RELATED"/>
    <property type="match status" value="1"/>
</dbReference>
<keyword evidence="4" id="KW-0418">Kinase</keyword>
<dbReference type="GO" id="GO:0005524">
    <property type="term" value="F:ATP binding"/>
    <property type="evidence" value="ECO:0007669"/>
    <property type="project" value="UniProtKB-UniRule"/>
</dbReference>
<dbReference type="GO" id="GO:0005634">
    <property type="term" value="C:nucleus"/>
    <property type="evidence" value="ECO:0007669"/>
    <property type="project" value="TreeGrafter"/>
</dbReference>
<proteinExistence type="predicted"/>
<dbReference type="InterPro" id="IPR051175">
    <property type="entry name" value="CLK_kinases"/>
</dbReference>
<dbReference type="Gene3D" id="1.10.510.10">
    <property type="entry name" value="Transferase(Phosphotransferase) domain 1"/>
    <property type="match status" value="1"/>
</dbReference>
<evidence type="ECO:0000256" key="2">
    <source>
        <dbReference type="ARBA" id="ARBA00022679"/>
    </source>
</evidence>
<keyword evidence="2" id="KW-0808">Transferase</keyword>
<evidence type="ECO:0000313" key="8">
    <source>
        <dbReference type="EMBL" id="TRX95682.1"/>
    </source>
</evidence>
<accession>A0A553I650</accession>
<keyword evidence="1" id="KW-0723">Serine/threonine-protein kinase</keyword>
<evidence type="ECO:0000259" key="7">
    <source>
        <dbReference type="PROSITE" id="PS50011"/>
    </source>
</evidence>
<dbReference type="AlphaFoldDB" id="A0A553I650"/>
<dbReference type="PROSITE" id="PS50011">
    <property type="entry name" value="PROTEIN_KINASE_DOM"/>
    <property type="match status" value="1"/>
</dbReference>
<dbReference type="InterPro" id="IPR011009">
    <property type="entry name" value="Kinase-like_dom_sf"/>
</dbReference>
<evidence type="ECO:0000256" key="4">
    <source>
        <dbReference type="ARBA" id="ARBA00022777"/>
    </source>
</evidence>
<organism evidence="8 9">
    <name type="scientific">Xylaria flabelliformis</name>
    <dbReference type="NCBI Taxonomy" id="2512241"/>
    <lineage>
        <taxon>Eukaryota</taxon>
        <taxon>Fungi</taxon>
        <taxon>Dikarya</taxon>
        <taxon>Ascomycota</taxon>
        <taxon>Pezizomycotina</taxon>
        <taxon>Sordariomycetes</taxon>
        <taxon>Xylariomycetidae</taxon>
        <taxon>Xylariales</taxon>
        <taxon>Xylariaceae</taxon>
        <taxon>Xylaria</taxon>
    </lineage>
</organism>
<evidence type="ECO:0000256" key="6">
    <source>
        <dbReference type="PROSITE-ProRule" id="PRU10141"/>
    </source>
</evidence>
<dbReference type="PANTHER" id="PTHR45646:SF11">
    <property type="entry name" value="SERINE_THREONINE-PROTEIN KINASE DOA"/>
    <property type="match status" value="1"/>
</dbReference>
<feature type="domain" description="Protein kinase" evidence="7">
    <location>
        <begin position="50"/>
        <end position="449"/>
    </location>
</feature>
<dbReference type="SUPFAM" id="SSF56112">
    <property type="entry name" value="Protein kinase-like (PK-like)"/>
    <property type="match status" value="1"/>
</dbReference>
<dbReference type="Gene3D" id="3.30.200.20">
    <property type="entry name" value="Phosphorylase Kinase, domain 1"/>
    <property type="match status" value="1"/>
</dbReference>
<dbReference type="OrthoDB" id="5979581at2759"/>
<comment type="caution">
    <text evidence="8">The sequence shown here is derived from an EMBL/GenBank/DDBJ whole genome shotgun (WGS) entry which is preliminary data.</text>
</comment>
<keyword evidence="5 6" id="KW-0067">ATP-binding</keyword>
<name>A0A553I650_9PEZI</name>
<dbReference type="GO" id="GO:0043484">
    <property type="term" value="P:regulation of RNA splicing"/>
    <property type="evidence" value="ECO:0007669"/>
    <property type="project" value="TreeGrafter"/>
</dbReference>
<dbReference type="GO" id="GO:0004674">
    <property type="term" value="F:protein serine/threonine kinase activity"/>
    <property type="evidence" value="ECO:0007669"/>
    <property type="project" value="UniProtKB-KW"/>
</dbReference>
<dbReference type="InterPro" id="IPR000719">
    <property type="entry name" value="Prot_kinase_dom"/>
</dbReference>